<comment type="caution">
    <text evidence="2">The sequence shown here is derived from an EMBL/GenBank/DDBJ whole genome shotgun (WGS) entry which is preliminary data.</text>
</comment>
<proteinExistence type="predicted"/>
<dbReference type="EMBL" id="BJOU01000001">
    <property type="protein sequence ID" value="GED97916.1"/>
    <property type="molecule type" value="Genomic_DNA"/>
</dbReference>
<feature type="transmembrane region" description="Helical" evidence="1">
    <location>
        <begin position="57"/>
        <end position="77"/>
    </location>
</feature>
<name>A0A7I9UYE8_9ACTN</name>
<evidence type="ECO:0000313" key="3">
    <source>
        <dbReference type="Proteomes" id="UP000444980"/>
    </source>
</evidence>
<accession>A0A7I9UYE8</accession>
<protein>
    <recommendedName>
        <fullName evidence="4">Lipopolysaccharide assembly protein A domain-containing protein</fullName>
    </recommendedName>
</protein>
<keyword evidence="1" id="KW-0472">Membrane</keyword>
<evidence type="ECO:0008006" key="4">
    <source>
        <dbReference type="Google" id="ProtNLM"/>
    </source>
</evidence>
<keyword evidence="1" id="KW-1133">Transmembrane helix</keyword>
<gene>
    <name evidence="2" type="ORF">nbrc107697_19550</name>
</gene>
<dbReference type="AlphaFoldDB" id="A0A7I9UYE8"/>
<evidence type="ECO:0000313" key="2">
    <source>
        <dbReference type="EMBL" id="GED97916.1"/>
    </source>
</evidence>
<sequence length="84" mass="9190">MLSGMTTPAKNNSFGQSALNLLRKHWFPLAVTIIAITFIALNRSTARVNFLFFTVDIALWLALTVAAVLGLLIGLFVKRGNGRD</sequence>
<keyword evidence="3" id="KW-1185">Reference proteome</keyword>
<dbReference type="Proteomes" id="UP000444980">
    <property type="component" value="Unassembled WGS sequence"/>
</dbReference>
<feature type="transmembrane region" description="Helical" evidence="1">
    <location>
        <begin position="26"/>
        <end position="45"/>
    </location>
</feature>
<keyword evidence="1" id="KW-0812">Transmembrane</keyword>
<evidence type="ECO:0000256" key="1">
    <source>
        <dbReference type="SAM" id="Phobius"/>
    </source>
</evidence>
<organism evidence="2 3">
    <name type="scientific">Gordonia crocea</name>
    <dbReference type="NCBI Taxonomy" id="589162"/>
    <lineage>
        <taxon>Bacteria</taxon>
        <taxon>Bacillati</taxon>
        <taxon>Actinomycetota</taxon>
        <taxon>Actinomycetes</taxon>
        <taxon>Mycobacteriales</taxon>
        <taxon>Gordoniaceae</taxon>
        <taxon>Gordonia</taxon>
    </lineage>
</organism>
<reference evidence="3" key="1">
    <citation type="submission" date="2019-06" db="EMBL/GenBank/DDBJ databases">
        <title>Gordonia isolated from sludge of a wastewater treatment plant.</title>
        <authorList>
            <person name="Tamura T."/>
            <person name="Aoyama K."/>
            <person name="Kang Y."/>
            <person name="Saito S."/>
            <person name="Akiyama N."/>
            <person name="Yazawa K."/>
            <person name="Gonoi T."/>
            <person name="Mikami Y."/>
        </authorList>
    </citation>
    <scope>NUCLEOTIDE SEQUENCE [LARGE SCALE GENOMIC DNA]</scope>
    <source>
        <strain evidence="3">NBRC 107697</strain>
    </source>
</reference>